<dbReference type="CDD" id="cd03073">
    <property type="entry name" value="PDI_b'_ERp72_ERp57"/>
    <property type="match status" value="1"/>
</dbReference>
<keyword evidence="7" id="KW-0256">Endoplasmic reticulum</keyword>
<proteinExistence type="inferred from homology"/>
<evidence type="ECO:0000256" key="3">
    <source>
        <dbReference type="ARBA" id="ARBA00006347"/>
    </source>
</evidence>
<protein>
    <recommendedName>
        <fullName evidence="4 13">Protein disulfide-isomerase</fullName>
        <ecNumber evidence="4 13">5.3.4.1</ecNumber>
    </recommendedName>
</protein>
<dbReference type="GO" id="GO:0006457">
    <property type="term" value="P:protein folding"/>
    <property type="evidence" value="ECO:0007669"/>
    <property type="project" value="TreeGrafter"/>
</dbReference>
<sequence>MRIYNPGTMTRLLALIGFVALSALGDHDVIDITADFDNAIKKHDVTLVKFYAPWCGHCKNLAPEFEKASVVLKKNDPPVSLADVDCTSDAGKHVCSKYGVSGYPTLKIFRNGEVSQDYNGPRKADGIIKFMKAQVGPSSKEISTEEKLEALSSNETIVFGVFTEKDSALHKAFIKVADKNREQYMFVHTHAPALAETEKLSNDVVLIRAKKFYNIFESSKVVYDGPPDTLALESFVKKSYFGLVGHRTKDNYQNFETPLLVAYYDVDYEKNPKGTNYWRNRIMKAVVEFSGKLTFAVSNKEEFAGELDEYNLKESDKPMIGIRNKEREKFRMDYNFTVENLKKFVKDYFSKKLTPYLKSEDVPNSNDGPVKVAVAKNFDELVMQSDKDVLLEFYAPWCGHCQKLAPTYEEVGQAMEGEDVLVVKMDATANDVPAAFEVKGFPTLYWVPKNNKANPVRYDEGREAKDFIKYIAKHATDELKNYNRLGDRKKDAKSEL</sequence>
<dbReference type="GO" id="GO:0005788">
    <property type="term" value="C:endoplasmic reticulum lumen"/>
    <property type="evidence" value="ECO:0007669"/>
    <property type="project" value="UniProtKB-SubCell"/>
</dbReference>
<reference evidence="15 16" key="1">
    <citation type="journal article" date="2017" name="Gigascience">
        <title>Draft genome of the honey bee ectoparasitic mite, Tropilaelaps mercedesae, is shaped by the parasitic life history.</title>
        <authorList>
            <person name="Dong X."/>
            <person name="Armstrong S.D."/>
            <person name="Xia D."/>
            <person name="Makepeace B.L."/>
            <person name="Darby A.C."/>
            <person name="Kadowaki T."/>
        </authorList>
    </citation>
    <scope>NUCLEOTIDE SEQUENCE [LARGE SCALE GENOMIC DNA]</scope>
    <source>
        <strain evidence="15">Wuxi-XJTLU</strain>
    </source>
</reference>
<evidence type="ECO:0000256" key="2">
    <source>
        <dbReference type="ARBA" id="ARBA00004319"/>
    </source>
</evidence>
<feature type="chain" id="PRO_5011826975" description="Protein disulfide-isomerase" evidence="13">
    <location>
        <begin position="26"/>
        <end position="496"/>
    </location>
</feature>
<dbReference type="FunCoup" id="A0A1V9XLS3">
    <property type="interactions" value="1295"/>
</dbReference>
<dbReference type="PRINTS" id="PR00421">
    <property type="entry name" value="THIOREDOXIN"/>
</dbReference>
<dbReference type="AlphaFoldDB" id="A0A1V9XLS3"/>
<dbReference type="InterPro" id="IPR005792">
    <property type="entry name" value="Prot_disulphide_isomerase"/>
</dbReference>
<dbReference type="GO" id="GO:0034976">
    <property type="term" value="P:response to endoplasmic reticulum stress"/>
    <property type="evidence" value="ECO:0007669"/>
    <property type="project" value="TreeGrafter"/>
</dbReference>
<evidence type="ECO:0000256" key="11">
    <source>
        <dbReference type="PIRSR" id="PIRSR605792-51"/>
    </source>
</evidence>
<feature type="disulfide bond" description="Redox-active" evidence="11">
    <location>
        <begin position="55"/>
        <end position="58"/>
    </location>
</feature>
<dbReference type="PANTHER" id="PTHR18929:SF132">
    <property type="entry name" value="PROTEIN DISULFIDE-ISOMERASE A3"/>
    <property type="match status" value="1"/>
</dbReference>
<accession>A0A1V9XLS3</accession>
<dbReference type="OrthoDB" id="427280at2759"/>
<evidence type="ECO:0000256" key="1">
    <source>
        <dbReference type="ARBA" id="ARBA00001182"/>
    </source>
</evidence>
<comment type="caution">
    <text evidence="15">The sequence shown here is derived from an EMBL/GenBank/DDBJ whole genome shotgun (WGS) entry which is preliminary data.</text>
</comment>
<dbReference type="CDD" id="cd02995">
    <property type="entry name" value="PDI_a_PDI_a'_C"/>
    <property type="match status" value="1"/>
</dbReference>
<evidence type="ECO:0000256" key="5">
    <source>
        <dbReference type="ARBA" id="ARBA00022729"/>
    </source>
</evidence>
<dbReference type="FunFam" id="3.40.30.10:FF:000017">
    <property type="entry name" value="Protein disulfide-isomerase A4"/>
    <property type="match status" value="1"/>
</dbReference>
<evidence type="ECO:0000313" key="16">
    <source>
        <dbReference type="Proteomes" id="UP000192247"/>
    </source>
</evidence>
<dbReference type="NCBIfam" id="TIGR01130">
    <property type="entry name" value="ER_PDI_fam"/>
    <property type="match status" value="1"/>
</dbReference>
<dbReference type="Pfam" id="PF13848">
    <property type="entry name" value="Thioredoxin_6"/>
    <property type="match status" value="1"/>
</dbReference>
<feature type="signal peptide" evidence="13">
    <location>
        <begin position="1"/>
        <end position="25"/>
    </location>
</feature>
<dbReference type="SUPFAM" id="SSF52833">
    <property type="entry name" value="Thioredoxin-like"/>
    <property type="match status" value="4"/>
</dbReference>
<dbReference type="InterPro" id="IPR036249">
    <property type="entry name" value="Thioredoxin-like_sf"/>
</dbReference>
<keyword evidence="16" id="KW-1185">Reference proteome</keyword>
<dbReference type="EC" id="5.3.4.1" evidence="4 13"/>
<dbReference type="Gene3D" id="3.40.30.10">
    <property type="entry name" value="Glutaredoxin"/>
    <property type="match status" value="4"/>
</dbReference>
<keyword evidence="9 13" id="KW-0413">Isomerase</keyword>
<evidence type="ECO:0000256" key="7">
    <source>
        <dbReference type="ARBA" id="ARBA00022824"/>
    </source>
</evidence>
<evidence type="ECO:0000256" key="10">
    <source>
        <dbReference type="ARBA" id="ARBA00023284"/>
    </source>
</evidence>
<keyword evidence="6" id="KW-0677">Repeat</keyword>
<keyword evidence="5 13" id="KW-0732">Signal</keyword>
<feature type="disulfide bond" description="Redox-active" evidence="11">
    <location>
        <begin position="398"/>
        <end position="401"/>
    </location>
</feature>
<dbReference type="NCBIfam" id="TIGR01126">
    <property type="entry name" value="pdi_dom"/>
    <property type="match status" value="2"/>
</dbReference>
<dbReference type="STRING" id="418985.A0A1V9XLS3"/>
<keyword evidence="8 11" id="KW-1015">Disulfide bond</keyword>
<feature type="domain" description="Thioredoxin" evidence="14">
    <location>
        <begin position="9"/>
        <end position="136"/>
    </location>
</feature>
<feature type="domain" description="Thioredoxin" evidence="14">
    <location>
        <begin position="351"/>
        <end position="476"/>
    </location>
</feature>
<dbReference type="InterPro" id="IPR005788">
    <property type="entry name" value="PDI_thioredoxin-like_dom"/>
</dbReference>
<dbReference type="Proteomes" id="UP000192247">
    <property type="component" value="Unassembled WGS sequence"/>
</dbReference>
<evidence type="ECO:0000259" key="14">
    <source>
        <dbReference type="PROSITE" id="PS51352"/>
    </source>
</evidence>
<dbReference type="InterPro" id="IPR013766">
    <property type="entry name" value="Thioredoxin_domain"/>
</dbReference>
<dbReference type="PROSITE" id="PS51352">
    <property type="entry name" value="THIOREDOXIN_2"/>
    <property type="match status" value="2"/>
</dbReference>
<evidence type="ECO:0000256" key="13">
    <source>
        <dbReference type="RuleBase" id="RU361130"/>
    </source>
</evidence>
<comment type="similarity">
    <text evidence="3 12">Belongs to the protein disulfide isomerase family.</text>
</comment>
<dbReference type="EMBL" id="MNPL01007996">
    <property type="protein sequence ID" value="OQR74426.1"/>
    <property type="molecule type" value="Genomic_DNA"/>
</dbReference>
<organism evidence="15 16">
    <name type="scientific">Tropilaelaps mercedesae</name>
    <dbReference type="NCBI Taxonomy" id="418985"/>
    <lineage>
        <taxon>Eukaryota</taxon>
        <taxon>Metazoa</taxon>
        <taxon>Ecdysozoa</taxon>
        <taxon>Arthropoda</taxon>
        <taxon>Chelicerata</taxon>
        <taxon>Arachnida</taxon>
        <taxon>Acari</taxon>
        <taxon>Parasitiformes</taxon>
        <taxon>Mesostigmata</taxon>
        <taxon>Gamasina</taxon>
        <taxon>Dermanyssoidea</taxon>
        <taxon>Laelapidae</taxon>
        <taxon>Tropilaelaps</taxon>
    </lineage>
</organism>
<keyword evidence="10 11" id="KW-0676">Redox-active center</keyword>
<dbReference type="FunFam" id="3.40.30.10:FF:000077">
    <property type="entry name" value="Protein disulfide-isomerase"/>
    <property type="match status" value="1"/>
</dbReference>
<comment type="subcellular location">
    <subcellularLocation>
        <location evidence="2">Endoplasmic reticulum lumen</location>
    </subcellularLocation>
</comment>
<dbReference type="FunFam" id="3.40.30.10:FF:000303">
    <property type="entry name" value="Protein disulfide-isomerase"/>
    <property type="match status" value="1"/>
</dbReference>
<dbReference type="PROSITE" id="PS00194">
    <property type="entry name" value="THIOREDOXIN_1"/>
    <property type="match status" value="2"/>
</dbReference>
<evidence type="ECO:0000256" key="8">
    <source>
        <dbReference type="ARBA" id="ARBA00023157"/>
    </source>
</evidence>
<gene>
    <name evidence="15" type="ORF">BIW11_09083</name>
</gene>
<dbReference type="FunFam" id="3.40.30.10:FF:000045">
    <property type="entry name" value="Disulfide-isomerase A3"/>
    <property type="match status" value="1"/>
</dbReference>
<name>A0A1V9XLS3_9ACAR</name>
<dbReference type="InterPro" id="IPR017937">
    <property type="entry name" value="Thioredoxin_CS"/>
</dbReference>
<dbReference type="GO" id="GO:0003756">
    <property type="term" value="F:protein disulfide isomerase activity"/>
    <property type="evidence" value="ECO:0007669"/>
    <property type="project" value="UniProtKB-EC"/>
</dbReference>
<evidence type="ECO:0000256" key="4">
    <source>
        <dbReference type="ARBA" id="ARBA00012723"/>
    </source>
</evidence>
<dbReference type="CDD" id="cd02961">
    <property type="entry name" value="PDI_a_family"/>
    <property type="match status" value="1"/>
</dbReference>
<evidence type="ECO:0000313" key="15">
    <source>
        <dbReference type="EMBL" id="OQR74426.1"/>
    </source>
</evidence>
<evidence type="ECO:0000256" key="6">
    <source>
        <dbReference type="ARBA" id="ARBA00022737"/>
    </source>
</evidence>
<dbReference type="Pfam" id="PF00085">
    <property type="entry name" value="Thioredoxin"/>
    <property type="match status" value="2"/>
</dbReference>
<dbReference type="InParanoid" id="A0A1V9XLS3"/>
<evidence type="ECO:0000256" key="9">
    <source>
        <dbReference type="ARBA" id="ARBA00023235"/>
    </source>
</evidence>
<evidence type="ECO:0000256" key="12">
    <source>
        <dbReference type="RuleBase" id="RU004208"/>
    </source>
</evidence>
<comment type="catalytic activity">
    <reaction evidence="1 13">
        <text>Catalyzes the rearrangement of -S-S- bonds in proteins.</text>
        <dbReference type="EC" id="5.3.4.1"/>
    </reaction>
</comment>
<dbReference type="PANTHER" id="PTHR18929">
    <property type="entry name" value="PROTEIN DISULFIDE ISOMERASE"/>
    <property type="match status" value="1"/>
</dbReference>